<accession>A8I139</accession>
<evidence type="ECO:0000313" key="1">
    <source>
        <dbReference type="EMBL" id="PNW78001.1"/>
    </source>
</evidence>
<dbReference type="InParanoid" id="A8I139"/>
<evidence type="ECO:0000313" key="2">
    <source>
        <dbReference type="Proteomes" id="UP000006906"/>
    </source>
</evidence>
<dbReference type="PROSITE" id="PS51257">
    <property type="entry name" value="PROKAR_LIPOPROTEIN"/>
    <property type="match status" value="1"/>
</dbReference>
<dbReference type="PaxDb" id="3055-EDP08089"/>
<dbReference type="HOGENOM" id="CLU_2577237_0_0_1"/>
<reference evidence="1 2" key="1">
    <citation type="journal article" date="2007" name="Science">
        <title>The Chlamydomonas genome reveals the evolution of key animal and plant functions.</title>
        <authorList>
            <person name="Merchant S.S."/>
            <person name="Prochnik S.E."/>
            <person name="Vallon O."/>
            <person name="Harris E.H."/>
            <person name="Karpowicz S.J."/>
            <person name="Witman G.B."/>
            <person name="Terry A."/>
            <person name="Salamov A."/>
            <person name="Fritz-Laylin L.K."/>
            <person name="Marechal-Drouard L."/>
            <person name="Marshall W.F."/>
            <person name="Qu L.H."/>
            <person name="Nelson D.R."/>
            <person name="Sanderfoot A.A."/>
            <person name="Spalding M.H."/>
            <person name="Kapitonov V.V."/>
            <person name="Ren Q."/>
            <person name="Ferris P."/>
            <person name="Lindquist E."/>
            <person name="Shapiro H."/>
            <person name="Lucas S.M."/>
            <person name="Grimwood J."/>
            <person name="Schmutz J."/>
            <person name="Cardol P."/>
            <person name="Cerutti H."/>
            <person name="Chanfreau G."/>
            <person name="Chen C.L."/>
            <person name="Cognat V."/>
            <person name="Croft M.T."/>
            <person name="Dent R."/>
            <person name="Dutcher S."/>
            <person name="Fernandez E."/>
            <person name="Fukuzawa H."/>
            <person name="Gonzalez-Ballester D."/>
            <person name="Gonzalez-Halphen D."/>
            <person name="Hallmann A."/>
            <person name="Hanikenne M."/>
            <person name="Hippler M."/>
            <person name="Inwood W."/>
            <person name="Jabbari K."/>
            <person name="Kalanon M."/>
            <person name="Kuras R."/>
            <person name="Lefebvre P.A."/>
            <person name="Lemaire S.D."/>
            <person name="Lobanov A.V."/>
            <person name="Lohr M."/>
            <person name="Manuell A."/>
            <person name="Meier I."/>
            <person name="Mets L."/>
            <person name="Mittag M."/>
            <person name="Mittelmeier T."/>
            <person name="Moroney J.V."/>
            <person name="Moseley J."/>
            <person name="Napoli C."/>
            <person name="Nedelcu A.M."/>
            <person name="Niyogi K."/>
            <person name="Novoselov S.V."/>
            <person name="Paulsen I.T."/>
            <person name="Pazour G."/>
            <person name="Purton S."/>
            <person name="Ral J.P."/>
            <person name="Riano-Pachon D.M."/>
            <person name="Riekhof W."/>
            <person name="Rymarquis L."/>
            <person name="Schroda M."/>
            <person name="Stern D."/>
            <person name="Umen J."/>
            <person name="Willows R."/>
            <person name="Wilson N."/>
            <person name="Zimmer S.L."/>
            <person name="Allmer J."/>
            <person name="Balk J."/>
            <person name="Bisova K."/>
            <person name="Chen C.J."/>
            <person name="Elias M."/>
            <person name="Gendler K."/>
            <person name="Hauser C."/>
            <person name="Lamb M.R."/>
            <person name="Ledford H."/>
            <person name="Long J.C."/>
            <person name="Minagawa J."/>
            <person name="Page M.D."/>
            <person name="Pan J."/>
            <person name="Pootakham W."/>
            <person name="Roje S."/>
            <person name="Rose A."/>
            <person name="Stahlberg E."/>
            <person name="Terauchi A.M."/>
            <person name="Yang P."/>
            <person name="Ball S."/>
            <person name="Bowler C."/>
            <person name="Dieckmann C.L."/>
            <person name="Gladyshev V.N."/>
            <person name="Green P."/>
            <person name="Jorgensen R."/>
            <person name="Mayfield S."/>
            <person name="Mueller-Roeber B."/>
            <person name="Rajamani S."/>
            <person name="Sayre R.T."/>
            <person name="Brokstein P."/>
            <person name="Dubchak I."/>
            <person name="Goodstein D."/>
            <person name="Hornick L."/>
            <person name="Huang Y.W."/>
            <person name="Jhaveri J."/>
            <person name="Luo Y."/>
            <person name="Martinez D."/>
            <person name="Ngau W.C."/>
            <person name="Otillar B."/>
            <person name="Poliakov A."/>
            <person name="Porter A."/>
            <person name="Szajkowski L."/>
            <person name="Werner G."/>
            <person name="Zhou K."/>
            <person name="Grigoriev I.V."/>
            <person name="Rokhsar D.S."/>
            <person name="Grossman A.R."/>
        </authorList>
    </citation>
    <scope>NUCLEOTIDE SEQUENCE [LARGE SCALE GENOMIC DNA]</scope>
    <source>
        <strain evidence="2">CC-503</strain>
    </source>
</reference>
<proteinExistence type="predicted"/>
<dbReference type="Proteomes" id="UP000006906">
    <property type="component" value="Chromosome 10"/>
</dbReference>
<dbReference type="EMBL" id="CM008971">
    <property type="protein sequence ID" value="PNW78001.1"/>
    <property type="molecule type" value="Genomic_DNA"/>
</dbReference>
<gene>
    <name evidence="1" type="ORF">CHLRE_10g460326v5</name>
</gene>
<protein>
    <submittedName>
        <fullName evidence="1">Uncharacterized protein</fullName>
    </submittedName>
</protein>
<keyword evidence="2" id="KW-1185">Reference proteome</keyword>
<sequence>MSGMRVLLFILLLAAAAALDSSPAQLLFGACGACVFASMSTEAPAMPPPASSLVRSTSAEEAVLLKAWNAAEALASADLSQ</sequence>
<dbReference type="KEGG" id="cre:CHLRE_10g460326v5"/>
<dbReference type="Gramene" id="PNW78001">
    <property type="protein sequence ID" value="PNW78001"/>
    <property type="gene ID" value="CHLRE_10g460326v5"/>
</dbReference>
<organism evidence="1 2">
    <name type="scientific">Chlamydomonas reinhardtii</name>
    <name type="common">Chlamydomonas smithii</name>
    <dbReference type="NCBI Taxonomy" id="3055"/>
    <lineage>
        <taxon>Eukaryota</taxon>
        <taxon>Viridiplantae</taxon>
        <taxon>Chlorophyta</taxon>
        <taxon>core chlorophytes</taxon>
        <taxon>Chlorophyceae</taxon>
        <taxon>CS clade</taxon>
        <taxon>Chlamydomonadales</taxon>
        <taxon>Chlamydomonadaceae</taxon>
        <taxon>Chlamydomonas</taxon>
    </lineage>
</organism>
<dbReference type="GeneID" id="5723959"/>
<dbReference type="RefSeq" id="XP_001698596.1">
    <property type="nucleotide sequence ID" value="XM_001698544.2"/>
</dbReference>
<name>A8I139_CHLRE</name>
<dbReference type="AlphaFoldDB" id="A8I139"/>